<name>A0A8R1UWA1_PRIPA</name>
<gene>
    <name evidence="2" type="primary">WBGene00276951</name>
</gene>
<reference evidence="2" key="2">
    <citation type="submission" date="2022-06" db="UniProtKB">
        <authorList>
            <consortium name="EnsemblMetazoa"/>
        </authorList>
    </citation>
    <scope>IDENTIFICATION</scope>
    <source>
        <strain evidence="2">PS312</strain>
    </source>
</reference>
<reference evidence="3" key="1">
    <citation type="journal article" date="2008" name="Nat. Genet.">
        <title>The Pristionchus pacificus genome provides a unique perspective on nematode lifestyle and parasitism.</title>
        <authorList>
            <person name="Dieterich C."/>
            <person name="Clifton S.W."/>
            <person name="Schuster L.N."/>
            <person name="Chinwalla A."/>
            <person name="Delehaunty K."/>
            <person name="Dinkelacker I."/>
            <person name="Fulton L."/>
            <person name="Fulton R."/>
            <person name="Godfrey J."/>
            <person name="Minx P."/>
            <person name="Mitreva M."/>
            <person name="Roeseler W."/>
            <person name="Tian H."/>
            <person name="Witte H."/>
            <person name="Yang S.P."/>
            <person name="Wilson R.K."/>
            <person name="Sommer R.J."/>
        </authorList>
    </citation>
    <scope>NUCLEOTIDE SEQUENCE [LARGE SCALE GENOMIC DNA]</scope>
    <source>
        <strain evidence="3">PS312</strain>
    </source>
</reference>
<keyword evidence="3" id="KW-1185">Reference proteome</keyword>
<evidence type="ECO:0000313" key="3">
    <source>
        <dbReference type="Proteomes" id="UP000005239"/>
    </source>
</evidence>
<sequence length="192" mass="21784">MDESMTTGSSFHGQPSPFPPSFPSISFFFPFPMIYLFLLLLLPSFSHATNRVCVFNTSLPAYQPNIYLCSSSSLCCVTRHQPACCERDVSFKHVLRQSIPFIGLLIGFLLVAGIISWYYNDDEIIDDDENGDAYKKKISIKNILFPSSEEDVVDDPIFGRVWDETAPRYSRVSDRAKRVGYLVDGEETKKKN</sequence>
<protein>
    <recommendedName>
        <fullName evidence="4">Transmembrane protein</fullName>
    </recommendedName>
</protein>
<proteinExistence type="predicted"/>
<evidence type="ECO:0008006" key="4">
    <source>
        <dbReference type="Google" id="ProtNLM"/>
    </source>
</evidence>
<feature type="transmembrane region" description="Helical" evidence="1">
    <location>
        <begin position="99"/>
        <end position="119"/>
    </location>
</feature>
<keyword evidence="1" id="KW-1133">Transmembrane helix</keyword>
<evidence type="ECO:0000256" key="1">
    <source>
        <dbReference type="SAM" id="Phobius"/>
    </source>
</evidence>
<dbReference type="AlphaFoldDB" id="A0A8R1UWA1"/>
<organism evidence="2 3">
    <name type="scientific">Pristionchus pacificus</name>
    <name type="common">Parasitic nematode worm</name>
    <dbReference type="NCBI Taxonomy" id="54126"/>
    <lineage>
        <taxon>Eukaryota</taxon>
        <taxon>Metazoa</taxon>
        <taxon>Ecdysozoa</taxon>
        <taxon>Nematoda</taxon>
        <taxon>Chromadorea</taxon>
        <taxon>Rhabditida</taxon>
        <taxon>Rhabditina</taxon>
        <taxon>Diplogasteromorpha</taxon>
        <taxon>Diplogasteroidea</taxon>
        <taxon>Neodiplogasteridae</taxon>
        <taxon>Pristionchus</taxon>
    </lineage>
</organism>
<accession>A0A8R1UWA1</accession>
<dbReference type="Proteomes" id="UP000005239">
    <property type="component" value="Unassembled WGS sequence"/>
</dbReference>
<evidence type="ECO:0000313" key="2">
    <source>
        <dbReference type="EnsemblMetazoa" id="PPA38582.1"/>
    </source>
</evidence>
<dbReference type="EnsemblMetazoa" id="PPA38582.1">
    <property type="protein sequence ID" value="PPA38582.1"/>
    <property type="gene ID" value="WBGene00276951"/>
</dbReference>
<feature type="transmembrane region" description="Helical" evidence="1">
    <location>
        <begin position="20"/>
        <end position="42"/>
    </location>
</feature>
<keyword evidence="1" id="KW-0812">Transmembrane</keyword>
<keyword evidence="1" id="KW-0472">Membrane</keyword>